<evidence type="ECO:0000313" key="2">
    <source>
        <dbReference type="EMBL" id="KAK9686701.1"/>
    </source>
</evidence>
<proteinExistence type="predicted"/>
<feature type="region of interest" description="Disordered" evidence="1">
    <location>
        <begin position="52"/>
        <end position="71"/>
    </location>
</feature>
<accession>A0ABR2VNL7</accession>
<keyword evidence="3" id="KW-1185">Reference proteome</keyword>
<comment type="caution">
    <text evidence="2">The sequence shown here is derived from an EMBL/GenBank/DDBJ whole genome shotgun (WGS) entry which is preliminary data.</text>
</comment>
<organism evidence="2 3">
    <name type="scientific">Basidiobolus ranarum</name>
    <dbReference type="NCBI Taxonomy" id="34480"/>
    <lineage>
        <taxon>Eukaryota</taxon>
        <taxon>Fungi</taxon>
        <taxon>Fungi incertae sedis</taxon>
        <taxon>Zoopagomycota</taxon>
        <taxon>Entomophthoromycotina</taxon>
        <taxon>Basidiobolomycetes</taxon>
        <taxon>Basidiobolales</taxon>
        <taxon>Basidiobolaceae</taxon>
        <taxon>Basidiobolus</taxon>
    </lineage>
</organism>
<evidence type="ECO:0000313" key="3">
    <source>
        <dbReference type="Proteomes" id="UP001479436"/>
    </source>
</evidence>
<protein>
    <submittedName>
        <fullName evidence="2">Uncharacterized protein</fullName>
    </submittedName>
</protein>
<dbReference type="EMBL" id="JASJQH010008783">
    <property type="protein sequence ID" value="KAK9686701.1"/>
    <property type="molecule type" value="Genomic_DNA"/>
</dbReference>
<sequence length="71" mass="7223">HYVNDRKLTILRGSSGGNGGTGAYDTDSGVGEYGGGFASNKGAGSLGLRSGTGYDTFDHNGDEGITEVYKS</sequence>
<feature type="non-terminal residue" evidence="2">
    <location>
        <position position="1"/>
    </location>
</feature>
<evidence type="ECO:0000256" key="1">
    <source>
        <dbReference type="SAM" id="MobiDB-lite"/>
    </source>
</evidence>
<gene>
    <name evidence="2" type="ORF">K7432_015061</name>
</gene>
<reference evidence="2 3" key="1">
    <citation type="submission" date="2023-04" db="EMBL/GenBank/DDBJ databases">
        <title>Genome of Basidiobolus ranarum AG-B5.</title>
        <authorList>
            <person name="Stajich J.E."/>
            <person name="Carter-House D."/>
            <person name="Gryganskyi A."/>
        </authorList>
    </citation>
    <scope>NUCLEOTIDE SEQUENCE [LARGE SCALE GENOMIC DNA]</scope>
    <source>
        <strain evidence="2 3">AG-B5</strain>
    </source>
</reference>
<dbReference type="Proteomes" id="UP001479436">
    <property type="component" value="Unassembled WGS sequence"/>
</dbReference>
<name>A0ABR2VNL7_9FUNG</name>